<feature type="non-terminal residue" evidence="1">
    <location>
        <position position="1"/>
    </location>
</feature>
<organism evidence="1">
    <name type="scientific">marine sediment metagenome</name>
    <dbReference type="NCBI Taxonomy" id="412755"/>
    <lineage>
        <taxon>unclassified sequences</taxon>
        <taxon>metagenomes</taxon>
        <taxon>ecological metagenomes</taxon>
    </lineage>
</organism>
<dbReference type="SUPFAM" id="SSF103084">
    <property type="entry name" value="Holliday junction resolvase RusA"/>
    <property type="match status" value="1"/>
</dbReference>
<name>A0A0F8YJ67_9ZZZZ</name>
<dbReference type="InterPro" id="IPR036614">
    <property type="entry name" value="RusA-like_sf"/>
</dbReference>
<dbReference type="Gene3D" id="3.30.1330.70">
    <property type="entry name" value="Holliday junction resolvase RusA"/>
    <property type="match status" value="1"/>
</dbReference>
<dbReference type="GO" id="GO:0006310">
    <property type="term" value="P:DNA recombination"/>
    <property type="evidence" value="ECO:0007669"/>
    <property type="project" value="InterPro"/>
</dbReference>
<evidence type="ECO:0000313" key="1">
    <source>
        <dbReference type="EMBL" id="KKK81428.1"/>
    </source>
</evidence>
<reference evidence="1" key="1">
    <citation type="journal article" date="2015" name="Nature">
        <title>Complex archaea that bridge the gap between prokaryotes and eukaryotes.</title>
        <authorList>
            <person name="Spang A."/>
            <person name="Saw J.H."/>
            <person name="Jorgensen S.L."/>
            <person name="Zaremba-Niedzwiedzka K."/>
            <person name="Martijn J."/>
            <person name="Lind A.E."/>
            <person name="van Eijk R."/>
            <person name="Schleper C."/>
            <person name="Guy L."/>
            <person name="Ettema T.J."/>
        </authorList>
    </citation>
    <scope>NUCLEOTIDE SEQUENCE</scope>
</reference>
<dbReference type="EMBL" id="LAZR01053130">
    <property type="protein sequence ID" value="KKK81428.1"/>
    <property type="molecule type" value="Genomic_DNA"/>
</dbReference>
<comment type="caution">
    <text evidence="1">The sequence shown here is derived from an EMBL/GenBank/DDBJ whole genome shotgun (WGS) entry which is preliminary data.</text>
</comment>
<dbReference type="GO" id="GO:0000287">
    <property type="term" value="F:magnesium ion binding"/>
    <property type="evidence" value="ECO:0007669"/>
    <property type="project" value="InterPro"/>
</dbReference>
<dbReference type="Pfam" id="PF05866">
    <property type="entry name" value="RusA"/>
    <property type="match status" value="1"/>
</dbReference>
<accession>A0A0F8YJ67</accession>
<dbReference type="InterPro" id="IPR008822">
    <property type="entry name" value="Endonuclease_RusA-like"/>
</dbReference>
<dbReference type="GO" id="GO:0006281">
    <property type="term" value="P:DNA repair"/>
    <property type="evidence" value="ECO:0007669"/>
    <property type="project" value="InterPro"/>
</dbReference>
<dbReference type="AlphaFoldDB" id="A0A0F8YJ67"/>
<protein>
    <submittedName>
        <fullName evidence="1">Uncharacterized protein</fullName>
    </submittedName>
</protein>
<sequence length="78" mass="9239">QRILDAARFATISERQIIMTVFLYFGDHRRRDIDNYSKVINDCLEGNAYKDDCQIVEMHLFKAIDIGSPRVEIYLREQ</sequence>
<proteinExistence type="predicted"/>
<gene>
    <name evidence="1" type="ORF">LCGC14_2813560</name>
</gene>